<feature type="transmembrane region" description="Helical" evidence="1">
    <location>
        <begin position="30"/>
        <end position="52"/>
    </location>
</feature>
<gene>
    <name evidence="2" type="ORF">IAD46_04715</name>
</gene>
<reference evidence="2" key="2">
    <citation type="journal article" date="2021" name="PeerJ">
        <title>Extensive microbial diversity within the chicken gut microbiome revealed by metagenomics and culture.</title>
        <authorList>
            <person name="Gilroy R."/>
            <person name="Ravi A."/>
            <person name="Getino M."/>
            <person name="Pursley I."/>
            <person name="Horton D.L."/>
            <person name="Alikhan N.F."/>
            <person name="Baker D."/>
            <person name="Gharbi K."/>
            <person name="Hall N."/>
            <person name="Watson M."/>
            <person name="Adriaenssens E.M."/>
            <person name="Foster-Nyarko E."/>
            <person name="Jarju S."/>
            <person name="Secka A."/>
            <person name="Antonio M."/>
            <person name="Oren A."/>
            <person name="Chaudhuri R.R."/>
            <person name="La Ragione R."/>
            <person name="Hildebrand F."/>
            <person name="Pallen M.J."/>
        </authorList>
    </citation>
    <scope>NUCLEOTIDE SEQUENCE</scope>
    <source>
        <strain evidence="2">ChiW17-6978</strain>
    </source>
</reference>
<name>A0A9D1GSB6_9MOLU</name>
<organism evidence="2 3">
    <name type="scientific">Candidatus Pelethenecus faecipullorum</name>
    <dbReference type="NCBI Taxonomy" id="2840900"/>
    <lineage>
        <taxon>Bacteria</taxon>
        <taxon>Bacillati</taxon>
        <taxon>Mycoplasmatota</taxon>
        <taxon>Mollicutes</taxon>
        <taxon>Candidatus Pelethenecus</taxon>
    </lineage>
</organism>
<evidence type="ECO:0000313" key="2">
    <source>
        <dbReference type="EMBL" id="HIT50309.1"/>
    </source>
</evidence>
<sequence>MKRIILVGSLQIVALVFLIVEIYFPSLWFGVITLSVWVICFFGWLFIMYAVLNERRIKIFKKKIEELDAEEEKYRSLLIFYRYIEEKETDLDLVKEALQHVYFLPRKICLHPEKANRKKLYDALIAYYLTLSKKKVAVGFFWDYNSNYFTWKLIAL</sequence>
<keyword evidence="1" id="KW-0812">Transmembrane</keyword>
<proteinExistence type="predicted"/>
<evidence type="ECO:0000256" key="1">
    <source>
        <dbReference type="SAM" id="Phobius"/>
    </source>
</evidence>
<evidence type="ECO:0000313" key="3">
    <source>
        <dbReference type="Proteomes" id="UP000886758"/>
    </source>
</evidence>
<reference evidence="2" key="1">
    <citation type="submission" date="2020-10" db="EMBL/GenBank/DDBJ databases">
        <authorList>
            <person name="Gilroy R."/>
        </authorList>
    </citation>
    <scope>NUCLEOTIDE SEQUENCE</scope>
    <source>
        <strain evidence="2">ChiW17-6978</strain>
    </source>
</reference>
<keyword evidence="1" id="KW-0472">Membrane</keyword>
<keyword evidence="1" id="KW-1133">Transmembrane helix</keyword>
<dbReference type="Proteomes" id="UP000886758">
    <property type="component" value="Unassembled WGS sequence"/>
</dbReference>
<protein>
    <submittedName>
        <fullName evidence="2">Uncharacterized protein</fullName>
    </submittedName>
</protein>
<accession>A0A9D1GSB6</accession>
<feature type="transmembrane region" description="Helical" evidence="1">
    <location>
        <begin position="5"/>
        <end position="24"/>
    </location>
</feature>
<dbReference type="AlphaFoldDB" id="A0A9D1GSB6"/>
<dbReference type="EMBL" id="DVLF01000148">
    <property type="protein sequence ID" value="HIT50309.1"/>
    <property type="molecule type" value="Genomic_DNA"/>
</dbReference>
<feature type="non-terminal residue" evidence="2">
    <location>
        <position position="156"/>
    </location>
</feature>
<comment type="caution">
    <text evidence="2">The sequence shown here is derived from an EMBL/GenBank/DDBJ whole genome shotgun (WGS) entry which is preliminary data.</text>
</comment>